<protein>
    <submittedName>
        <fullName evidence="3">Uncharacterized protein</fullName>
    </submittedName>
</protein>
<keyword evidence="4" id="KW-1185">Reference proteome</keyword>
<evidence type="ECO:0000256" key="1">
    <source>
        <dbReference type="ARBA" id="ARBA00023242"/>
    </source>
</evidence>
<evidence type="ECO:0000256" key="2">
    <source>
        <dbReference type="SAM" id="MobiDB-lite"/>
    </source>
</evidence>
<dbReference type="CDD" id="cd22541">
    <property type="entry name" value="SP5_N"/>
    <property type="match status" value="1"/>
</dbReference>
<dbReference type="InterPro" id="IPR001138">
    <property type="entry name" value="Zn2Cys6_DnaBD"/>
</dbReference>
<feature type="region of interest" description="Disordered" evidence="2">
    <location>
        <begin position="1"/>
        <end position="23"/>
    </location>
</feature>
<gene>
    <name evidence="3" type="ORF">B0H67DRAFT_558320</name>
</gene>
<dbReference type="CDD" id="cd00067">
    <property type="entry name" value="GAL4"/>
    <property type="match status" value="1"/>
</dbReference>
<dbReference type="GO" id="GO:0000981">
    <property type="term" value="F:DNA-binding transcription factor activity, RNA polymerase II-specific"/>
    <property type="evidence" value="ECO:0007669"/>
    <property type="project" value="InterPro"/>
</dbReference>
<feature type="compositionally biased region" description="Basic and acidic residues" evidence="2">
    <location>
        <begin position="362"/>
        <end position="376"/>
    </location>
</feature>
<name>A0AA39ZSA7_9PEZI</name>
<accession>A0AA39ZSA7</accession>
<dbReference type="EMBL" id="JAUKUA010000008">
    <property type="protein sequence ID" value="KAK0702703.1"/>
    <property type="molecule type" value="Genomic_DNA"/>
</dbReference>
<feature type="region of interest" description="Disordered" evidence="2">
    <location>
        <begin position="412"/>
        <end position="463"/>
    </location>
</feature>
<evidence type="ECO:0000313" key="3">
    <source>
        <dbReference type="EMBL" id="KAK0702703.1"/>
    </source>
</evidence>
<dbReference type="GO" id="GO:0008270">
    <property type="term" value="F:zinc ion binding"/>
    <property type="evidence" value="ECO:0007669"/>
    <property type="project" value="InterPro"/>
</dbReference>
<organism evidence="3 4">
    <name type="scientific">Lasiosphaeris hirsuta</name>
    <dbReference type="NCBI Taxonomy" id="260670"/>
    <lineage>
        <taxon>Eukaryota</taxon>
        <taxon>Fungi</taxon>
        <taxon>Dikarya</taxon>
        <taxon>Ascomycota</taxon>
        <taxon>Pezizomycotina</taxon>
        <taxon>Sordariomycetes</taxon>
        <taxon>Sordariomycetidae</taxon>
        <taxon>Sordariales</taxon>
        <taxon>Lasiosphaeriaceae</taxon>
        <taxon>Lasiosphaeris</taxon>
    </lineage>
</organism>
<reference evidence="3" key="1">
    <citation type="submission" date="2023-06" db="EMBL/GenBank/DDBJ databases">
        <title>Genome-scale phylogeny and comparative genomics of the fungal order Sordariales.</title>
        <authorList>
            <consortium name="Lawrence Berkeley National Laboratory"/>
            <person name="Hensen N."/>
            <person name="Bonometti L."/>
            <person name="Westerberg I."/>
            <person name="Brannstrom I.O."/>
            <person name="Guillou S."/>
            <person name="Cros-Aarteil S."/>
            <person name="Calhoun S."/>
            <person name="Haridas S."/>
            <person name="Kuo A."/>
            <person name="Mondo S."/>
            <person name="Pangilinan J."/>
            <person name="Riley R."/>
            <person name="Labutti K."/>
            <person name="Andreopoulos B."/>
            <person name="Lipzen A."/>
            <person name="Chen C."/>
            <person name="Yanf M."/>
            <person name="Daum C."/>
            <person name="Ng V."/>
            <person name="Clum A."/>
            <person name="Steindorff A."/>
            <person name="Ohm R."/>
            <person name="Martin F."/>
            <person name="Silar P."/>
            <person name="Natvig D."/>
            <person name="Lalanne C."/>
            <person name="Gautier V."/>
            <person name="Ament-Velasquez S.L."/>
            <person name="Kruys A."/>
            <person name="Hutchinson M.I."/>
            <person name="Powell A.J."/>
            <person name="Barry K."/>
            <person name="Miller A.N."/>
            <person name="Grigoriev I.V."/>
            <person name="Debuchy R."/>
            <person name="Gladieux P."/>
            <person name="Thoren M.H."/>
            <person name="Johannesson H."/>
        </authorList>
    </citation>
    <scope>NUCLEOTIDE SEQUENCE</scope>
    <source>
        <strain evidence="3">SMH4607-1</strain>
    </source>
</reference>
<feature type="region of interest" description="Disordered" evidence="2">
    <location>
        <begin position="352"/>
        <end position="399"/>
    </location>
</feature>
<comment type="caution">
    <text evidence="3">The sequence shown here is derived from an EMBL/GenBank/DDBJ whole genome shotgun (WGS) entry which is preliminary data.</text>
</comment>
<evidence type="ECO:0000313" key="4">
    <source>
        <dbReference type="Proteomes" id="UP001172102"/>
    </source>
</evidence>
<dbReference type="AlphaFoldDB" id="A0AA39ZSA7"/>
<feature type="region of interest" description="Disordered" evidence="2">
    <location>
        <begin position="287"/>
        <end position="322"/>
    </location>
</feature>
<feature type="compositionally biased region" description="Polar residues" evidence="2">
    <location>
        <begin position="377"/>
        <end position="389"/>
    </location>
</feature>
<keyword evidence="1" id="KW-0539">Nucleus</keyword>
<sequence length="542" mass="60377">MGAAESKEVTDKLSTAHRDGKTSDLLEDENFVQTLSKLWDSVPKDGRKRVLEGLHLNEKQNRLSNSKTESNKKIELPKVVEAGIPIWSANPEVFFQDESFTPDFSGNFPRALHLFGSRLVDNAALFGIRQKVLAVAIHRVKGSFLQHNLDWDSLLDEVVSSLGQDAQDKKKVKDTWSKWARQGSRFAEVMKDIGSDGVLLALPDDISDTIWTRLPLDANNQDRIQLVENLKRRDIVMLAEKCCPAAKQILRHIHSMQMMWMHQRDSATKKYKEPCDTCRKRKIRCDHTTLTTRKRPRPQSAQRGGGSKKVQTPTGQHGPRCEVILNPTFSAEDINLSGEAGRFVPSLTAGAGVREGNAAQERACERTRPEHGDATDSRQSPPTEPSANLGSAHRFLLSPTGPQQFSLQYASVRTPDDSSPQPPQGQWTGQHRRLTHGVPPNDDQPHPDAAAQHHSLGEQPHHPWLQAQDGVSRDFLSPDLQTYVVNVNMLLEAARVGDAPGEMLGVQVGNNLDEYQAQEESFMDMVYWPSDDGEPAADMANV</sequence>
<dbReference type="Proteomes" id="UP001172102">
    <property type="component" value="Unassembled WGS sequence"/>
</dbReference>
<proteinExistence type="predicted"/>